<gene>
    <name evidence="2" type="ORF">METZ01_LOCUS26280</name>
</gene>
<reference evidence="2" key="1">
    <citation type="submission" date="2018-05" db="EMBL/GenBank/DDBJ databases">
        <authorList>
            <person name="Lanie J.A."/>
            <person name="Ng W.-L."/>
            <person name="Kazmierczak K.M."/>
            <person name="Andrzejewski T.M."/>
            <person name="Davidsen T.M."/>
            <person name="Wayne K.J."/>
            <person name="Tettelin H."/>
            <person name="Glass J.I."/>
            <person name="Rusch D."/>
            <person name="Podicherti R."/>
            <person name="Tsui H.-C.T."/>
            <person name="Winkler M.E."/>
        </authorList>
    </citation>
    <scope>NUCLEOTIDE SEQUENCE</scope>
</reference>
<dbReference type="InterPro" id="IPR038071">
    <property type="entry name" value="UROD/MetE-like_sf"/>
</dbReference>
<dbReference type="SUPFAM" id="SSF51726">
    <property type="entry name" value="UROD/MetE-like"/>
    <property type="match status" value="1"/>
</dbReference>
<sequence>MSLVARADQVGSLLRPASVTEAWAAFARGELDETARRLIEDDAIRSSIRHQEETGIGVITDGEFRRDVWWSGFIPYVDGIELFEAEQSPFADNASEQTVAYVPKLVRTAGPLRHPGTAIMGENYSYIAEITSCPVKVTIPAPSRFHFQYGVNAIDESVYPDRDRFWHDVTETYKAEIAGLESLGCDFIQIDDPILSFFCDETATGRMRSQGEDPESLLREYIDATNAAVSERADSTTVGLHICRGNARSNWAVSGGYAAIAEQVFPQLDVDVFFLEFDDERSGDFAPLQLIPVSTSVVLGLITSKRPQLESPDLLKRRLDEAARYADASRLGISPQCGFASILEGNLLTEEDQWAKLRLVSQVAEDYWGS</sequence>
<evidence type="ECO:0000259" key="1">
    <source>
        <dbReference type="Pfam" id="PF01717"/>
    </source>
</evidence>
<dbReference type="Gene3D" id="3.20.20.210">
    <property type="match status" value="1"/>
</dbReference>
<feature type="domain" description="Cobalamin-independent methionine synthase MetE C-terminal/archaeal" evidence="1">
    <location>
        <begin position="10"/>
        <end position="341"/>
    </location>
</feature>
<dbReference type="Pfam" id="PF01717">
    <property type="entry name" value="Meth_synt_2"/>
    <property type="match status" value="1"/>
</dbReference>
<dbReference type="EMBL" id="UINC01001179">
    <property type="protein sequence ID" value="SUZ73426.1"/>
    <property type="molecule type" value="Genomic_DNA"/>
</dbReference>
<protein>
    <recommendedName>
        <fullName evidence="1">Cobalamin-independent methionine synthase MetE C-terminal/archaeal domain-containing protein</fullName>
    </recommendedName>
</protein>
<evidence type="ECO:0000313" key="2">
    <source>
        <dbReference type="EMBL" id="SUZ73426.1"/>
    </source>
</evidence>
<dbReference type="GO" id="GO:0003871">
    <property type="term" value="F:5-methyltetrahydropteroyltriglutamate-homocysteine S-methyltransferase activity"/>
    <property type="evidence" value="ECO:0007669"/>
    <property type="project" value="InterPro"/>
</dbReference>
<dbReference type="NCBIfam" id="NF005085">
    <property type="entry name" value="PRK06520.1"/>
    <property type="match status" value="1"/>
</dbReference>
<dbReference type="CDD" id="cd03311">
    <property type="entry name" value="CIMS_C_terminal_like"/>
    <property type="match status" value="1"/>
</dbReference>
<dbReference type="GO" id="GO:0008270">
    <property type="term" value="F:zinc ion binding"/>
    <property type="evidence" value="ECO:0007669"/>
    <property type="project" value="InterPro"/>
</dbReference>
<accession>A0A381Q253</accession>
<dbReference type="GO" id="GO:0009086">
    <property type="term" value="P:methionine biosynthetic process"/>
    <property type="evidence" value="ECO:0007669"/>
    <property type="project" value="InterPro"/>
</dbReference>
<dbReference type="AlphaFoldDB" id="A0A381Q253"/>
<proteinExistence type="predicted"/>
<name>A0A381Q253_9ZZZZ</name>
<dbReference type="PANTHER" id="PTHR43844">
    <property type="entry name" value="METHIONINE SYNTHASE"/>
    <property type="match status" value="1"/>
</dbReference>
<organism evidence="2">
    <name type="scientific">marine metagenome</name>
    <dbReference type="NCBI Taxonomy" id="408172"/>
    <lineage>
        <taxon>unclassified sequences</taxon>
        <taxon>metagenomes</taxon>
        <taxon>ecological metagenomes</taxon>
    </lineage>
</organism>
<dbReference type="InterPro" id="IPR002629">
    <property type="entry name" value="Met_Synth_C/arc"/>
</dbReference>
<dbReference type="PANTHER" id="PTHR43844:SF1">
    <property type="entry name" value="METHIONINE SYNTHASE"/>
    <property type="match status" value="1"/>
</dbReference>